<gene>
    <name evidence="13" type="primary">rnhB</name>
    <name evidence="13" type="ORF">J422_03313</name>
</gene>
<dbReference type="GO" id="GO:0004523">
    <property type="term" value="F:RNA-DNA hybrid ribonuclease activity"/>
    <property type="evidence" value="ECO:0007669"/>
    <property type="project" value="UniProtKB-UniRule"/>
</dbReference>
<dbReference type="PROSITE" id="PS51975">
    <property type="entry name" value="RNASE_H_2"/>
    <property type="match status" value="1"/>
</dbReference>
<dbReference type="GO" id="GO:0046872">
    <property type="term" value="F:metal ion binding"/>
    <property type="evidence" value="ECO:0007669"/>
    <property type="project" value="UniProtKB-KW"/>
</dbReference>
<evidence type="ECO:0000256" key="10">
    <source>
        <dbReference type="PROSITE-ProRule" id="PRU01319"/>
    </source>
</evidence>
<feature type="domain" description="RNase H type-2" evidence="12">
    <location>
        <begin position="1"/>
        <end position="144"/>
    </location>
</feature>
<comment type="cofactor">
    <cofactor evidence="2">
        <name>Mg(2+)</name>
        <dbReference type="ChEBI" id="CHEBI:18420"/>
    </cofactor>
</comment>
<dbReference type="Proteomes" id="UP000053695">
    <property type="component" value="Unassembled WGS sequence"/>
</dbReference>
<dbReference type="AlphaFoldDB" id="N6VYQ2"/>
<dbReference type="Gene3D" id="3.30.420.10">
    <property type="entry name" value="Ribonuclease H-like superfamily/Ribonuclease H"/>
    <property type="match status" value="1"/>
</dbReference>
<comment type="catalytic activity">
    <reaction evidence="1 10 11">
        <text>Endonucleolytic cleavage to 5'-phosphomonoester.</text>
        <dbReference type="EC" id="3.1.26.4"/>
    </reaction>
</comment>
<dbReference type="InterPro" id="IPR001352">
    <property type="entry name" value="RNase_HII/HIII"/>
</dbReference>
<dbReference type="EC" id="3.1.26.4" evidence="11"/>
<dbReference type="GO" id="GO:0003723">
    <property type="term" value="F:RNA binding"/>
    <property type="evidence" value="ECO:0007669"/>
    <property type="project" value="UniProtKB-UniRule"/>
</dbReference>
<keyword evidence="6 10" id="KW-0540">Nuclease</keyword>
<dbReference type="GO" id="GO:0005737">
    <property type="term" value="C:cytoplasm"/>
    <property type="evidence" value="ECO:0007669"/>
    <property type="project" value="UniProtKB-SubCell"/>
</dbReference>
<keyword evidence="8 10" id="KW-0255">Endonuclease</keyword>
<sequence length="144" mass="16639">MILGIDEAGRGCVIGPLVICGYATDEEKLKNIGVKDSKKLNKKERERLKNILESIGYYDVIIITPEELNKMMNKKNLNDIEIEAFKEIIKKFINKFEIEKVYIDACSSNLLSFKRKFKDLDIEIIAEHKADDKYLRCLSSLYNS</sequence>
<comment type="caution">
    <text evidence="13">The sequence shown here is derived from an EMBL/GenBank/DDBJ whole genome shotgun (WGS) entry which is preliminary data.</text>
</comment>
<dbReference type="NCBIfam" id="TIGR00729">
    <property type="entry name" value="ribonuclease HII"/>
    <property type="match status" value="1"/>
</dbReference>
<dbReference type="PANTHER" id="PTHR10954">
    <property type="entry name" value="RIBONUCLEASE H2 SUBUNIT A"/>
    <property type="match status" value="1"/>
</dbReference>
<comment type="subcellular location">
    <subcellularLocation>
        <location evidence="4">Cytoplasm</location>
    </subcellularLocation>
</comment>
<dbReference type="PANTHER" id="PTHR10954:SF23">
    <property type="entry name" value="RIBONUCLEASE"/>
    <property type="match status" value="1"/>
</dbReference>
<evidence type="ECO:0000313" key="13">
    <source>
        <dbReference type="EMBL" id="ENN96257.1"/>
    </source>
</evidence>
<accession>N6VYQ2</accession>
<evidence type="ECO:0000256" key="7">
    <source>
        <dbReference type="ARBA" id="ARBA00022723"/>
    </source>
</evidence>
<feature type="binding site" evidence="10">
    <location>
        <position position="6"/>
    </location>
    <ligand>
        <name>a divalent metal cation</name>
        <dbReference type="ChEBI" id="CHEBI:60240"/>
    </ligand>
</feature>
<keyword evidence="9 10" id="KW-0378">Hydrolase</keyword>
<reference evidence="13 14" key="1">
    <citation type="journal article" date="2013" name="Genome Announc.">
        <title>Draft Genome Sequence of a Highly Flagellated, Fast-Swimming Archaeon, Methanocaldococcus villosus Strain KIN24-T80 (DSM 22612).</title>
        <authorList>
            <person name="Thennarasu S."/>
            <person name="Polireddy D."/>
            <person name="Antony A."/>
            <person name="Yada M.R."/>
            <person name="Algarawi S."/>
            <person name="Sivakumar N."/>
        </authorList>
    </citation>
    <scope>NUCLEOTIDE SEQUENCE [LARGE SCALE GENOMIC DNA]</scope>
    <source>
        <strain evidence="13 14">KIN24-T80</strain>
    </source>
</reference>
<evidence type="ECO:0000256" key="11">
    <source>
        <dbReference type="RuleBase" id="RU003515"/>
    </source>
</evidence>
<dbReference type="InterPro" id="IPR036397">
    <property type="entry name" value="RNaseH_sf"/>
</dbReference>
<keyword evidence="7 10" id="KW-0479">Metal-binding</keyword>
<proteinExistence type="inferred from homology"/>
<feature type="binding site" evidence="10">
    <location>
        <position position="7"/>
    </location>
    <ligand>
        <name>a divalent metal cation</name>
        <dbReference type="ChEBI" id="CHEBI:60240"/>
    </ligand>
</feature>
<evidence type="ECO:0000256" key="5">
    <source>
        <dbReference type="ARBA" id="ARBA00022490"/>
    </source>
</evidence>
<dbReference type="InterPro" id="IPR012337">
    <property type="entry name" value="RNaseH-like_sf"/>
</dbReference>
<feature type="binding site" evidence="10">
    <location>
        <position position="104"/>
    </location>
    <ligand>
        <name>a divalent metal cation</name>
        <dbReference type="ChEBI" id="CHEBI:60240"/>
    </ligand>
</feature>
<dbReference type="InterPro" id="IPR024567">
    <property type="entry name" value="RNase_HII/HIII_dom"/>
</dbReference>
<protein>
    <recommendedName>
        <fullName evidence="11">Ribonuclease</fullName>
        <ecNumber evidence="11">3.1.26.4</ecNumber>
    </recommendedName>
</protein>
<dbReference type="InterPro" id="IPR004649">
    <property type="entry name" value="RNase_H2_suA"/>
</dbReference>
<comment type="cofactor">
    <cofactor evidence="10">
        <name>Mn(2+)</name>
        <dbReference type="ChEBI" id="CHEBI:29035"/>
    </cofactor>
    <cofactor evidence="10">
        <name>Mg(2+)</name>
        <dbReference type="ChEBI" id="CHEBI:18420"/>
    </cofactor>
    <text evidence="10">Manganese or magnesium. Binds 1 divalent metal ion per monomer in the absence of substrate. May bind a second metal ion after substrate binding.</text>
</comment>
<organism evidence="13 14">
    <name type="scientific">Methanocaldococcus villosus KIN24-T80</name>
    <dbReference type="NCBI Taxonomy" id="1069083"/>
    <lineage>
        <taxon>Archaea</taxon>
        <taxon>Methanobacteriati</taxon>
        <taxon>Methanobacteriota</taxon>
        <taxon>Methanomada group</taxon>
        <taxon>Methanococci</taxon>
        <taxon>Methanococcales</taxon>
        <taxon>Methanocaldococcaceae</taxon>
        <taxon>Methanocaldococcus</taxon>
    </lineage>
</organism>
<comment type="similarity">
    <text evidence="11">Belongs to the RNase HII family.</text>
</comment>
<evidence type="ECO:0000256" key="8">
    <source>
        <dbReference type="ARBA" id="ARBA00022759"/>
    </source>
</evidence>
<evidence type="ECO:0000256" key="3">
    <source>
        <dbReference type="ARBA" id="ARBA00004065"/>
    </source>
</evidence>
<dbReference type="GO" id="GO:0006298">
    <property type="term" value="P:mismatch repair"/>
    <property type="evidence" value="ECO:0007669"/>
    <property type="project" value="TreeGrafter"/>
</dbReference>
<evidence type="ECO:0000313" key="14">
    <source>
        <dbReference type="Proteomes" id="UP000053695"/>
    </source>
</evidence>
<dbReference type="GO" id="GO:0032299">
    <property type="term" value="C:ribonuclease H2 complex"/>
    <property type="evidence" value="ECO:0007669"/>
    <property type="project" value="TreeGrafter"/>
</dbReference>
<dbReference type="EMBL" id="APMM01000020">
    <property type="protein sequence ID" value="ENN96257.1"/>
    <property type="molecule type" value="Genomic_DNA"/>
</dbReference>
<evidence type="ECO:0000259" key="12">
    <source>
        <dbReference type="PROSITE" id="PS51975"/>
    </source>
</evidence>
<comment type="function">
    <text evidence="3 11">Endonuclease that specifically degrades the RNA of RNA-DNA hybrids.</text>
</comment>
<dbReference type="Pfam" id="PF01351">
    <property type="entry name" value="RNase_HII"/>
    <property type="match status" value="1"/>
</dbReference>
<evidence type="ECO:0000256" key="1">
    <source>
        <dbReference type="ARBA" id="ARBA00000077"/>
    </source>
</evidence>
<dbReference type="PATRIC" id="fig|1069083.5.peg.649"/>
<keyword evidence="14" id="KW-1185">Reference proteome</keyword>
<evidence type="ECO:0000256" key="4">
    <source>
        <dbReference type="ARBA" id="ARBA00004496"/>
    </source>
</evidence>
<evidence type="ECO:0000256" key="2">
    <source>
        <dbReference type="ARBA" id="ARBA00001946"/>
    </source>
</evidence>
<dbReference type="STRING" id="1069083.GCA_000371805_01049"/>
<keyword evidence="5" id="KW-0963">Cytoplasm</keyword>
<evidence type="ECO:0000256" key="6">
    <source>
        <dbReference type="ARBA" id="ARBA00022722"/>
    </source>
</evidence>
<evidence type="ECO:0000256" key="9">
    <source>
        <dbReference type="ARBA" id="ARBA00022801"/>
    </source>
</evidence>
<dbReference type="SUPFAM" id="SSF53098">
    <property type="entry name" value="Ribonuclease H-like"/>
    <property type="match status" value="1"/>
</dbReference>
<dbReference type="GO" id="GO:0043137">
    <property type="term" value="P:DNA replication, removal of RNA primer"/>
    <property type="evidence" value="ECO:0007669"/>
    <property type="project" value="TreeGrafter"/>
</dbReference>
<name>N6VYQ2_9EURY</name>